<evidence type="ECO:0000256" key="2">
    <source>
        <dbReference type="ARBA" id="ARBA00022475"/>
    </source>
</evidence>
<keyword evidence="2" id="KW-1003">Cell membrane</keyword>
<keyword evidence="4 11" id="KW-1133">Transmembrane helix</keyword>
<protein>
    <recommendedName>
        <fullName evidence="12">G-protein coupled receptors family 1 profile domain-containing protein</fullName>
    </recommendedName>
</protein>
<dbReference type="EMBL" id="JANPWB010000008">
    <property type="protein sequence ID" value="KAJ1166754.1"/>
    <property type="molecule type" value="Genomic_DNA"/>
</dbReference>
<dbReference type="InterPro" id="IPR000276">
    <property type="entry name" value="GPCR_Rhodpsn"/>
</dbReference>
<dbReference type="Proteomes" id="UP001066276">
    <property type="component" value="Chromosome 4_2"/>
</dbReference>
<keyword evidence="14" id="KW-1185">Reference proteome</keyword>
<comment type="subcellular location">
    <subcellularLocation>
        <location evidence="1">Cell membrane</location>
        <topology evidence="1">Multi-pass membrane protein</topology>
    </subcellularLocation>
</comment>
<dbReference type="InterPro" id="IPR026234">
    <property type="entry name" value="MRGPCRFAMILY"/>
</dbReference>
<keyword evidence="3 10" id="KW-0812">Transmembrane</keyword>
<feature type="domain" description="G-protein coupled receptors family 1 profile" evidence="12">
    <location>
        <begin position="61"/>
        <end position="299"/>
    </location>
</feature>
<name>A0AAV7SRN3_PLEWA</name>
<proteinExistence type="inferred from homology"/>
<keyword evidence="6 11" id="KW-0472">Membrane</keyword>
<feature type="transmembrane region" description="Helical" evidence="11">
    <location>
        <begin position="116"/>
        <end position="143"/>
    </location>
</feature>
<evidence type="ECO:0000256" key="6">
    <source>
        <dbReference type="ARBA" id="ARBA00023136"/>
    </source>
</evidence>
<feature type="transmembrane region" description="Helical" evidence="11">
    <location>
        <begin position="164"/>
        <end position="181"/>
    </location>
</feature>
<dbReference type="Pfam" id="PF00001">
    <property type="entry name" value="7tm_1"/>
    <property type="match status" value="1"/>
</dbReference>
<feature type="transmembrane region" description="Helical" evidence="11">
    <location>
        <begin position="201"/>
        <end position="226"/>
    </location>
</feature>
<feature type="transmembrane region" description="Helical" evidence="11">
    <location>
        <begin position="81"/>
        <end position="104"/>
    </location>
</feature>
<evidence type="ECO:0000256" key="11">
    <source>
        <dbReference type="SAM" id="Phobius"/>
    </source>
</evidence>
<dbReference type="InterPro" id="IPR017452">
    <property type="entry name" value="GPCR_Rhodpsn_7TM"/>
</dbReference>
<evidence type="ECO:0000256" key="4">
    <source>
        <dbReference type="ARBA" id="ARBA00022989"/>
    </source>
</evidence>
<dbReference type="GO" id="GO:0004930">
    <property type="term" value="F:G protein-coupled receptor activity"/>
    <property type="evidence" value="ECO:0007669"/>
    <property type="project" value="UniProtKB-KW"/>
</dbReference>
<accession>A0AAV7SRN3</accession>
<sequence>MVQQRRIITMEDRPPLPDFNVSGHGGPGGPPNGGIPTDEDQTILLALRGISAIISFFGLVANGIVLWFLCFRIPRNQFTVYILNLALADFTVLFCSLPTLLFVFGHPMKLEASSTAMNVLLALRVFILFGYNTSLYLLTAISVERCLSVFQPIWYKCRRPHHQSVIVCVLTWALSCLLTGPEFFTCDKDMYTSHNKKCAAALISSFGFGFVIFAPVMVISSISLICKVHRSSQQRQPLKLYLVIVITVLVFLISTVPPRLLDLLLYFKALPRGAIPFFVAHHVSMICSTINSSLNPFIYVFVGGLWKQRGQGPIQEALSSVFKSEMEPTDLEEEASN</sequence>
<gene>
    <name evidence="13" type="ORF">NDU88_007151</name>
</gene>
<dbReference type="PANTHER" id="PTHR11334:SF29">
    <property type="entry name" value="MAS-RELATED G-PROTEIN COUPLED RECEPTOR MEMBER X2"/>
    <property type="match status" value="1"/>
</dbReference>
<dbReference type="PANTHER" id="PTHR11334">
    <property type="entry name" value="MAS-RELATED G-PROTEIN COUPLED RECEPTOR"/>
    <property type="match status" value="1"/>
</dbReference>
<dbReference type="AlphaFoldDB" id="A0AAV7SRN3"/>
<keyword evidence="8 10" id="KW-0807">Transducer</keyword>
<evidence type="ECO:0000313" key="13">
    <source>
        <dbReference type="EMBL" id="KAJ1166754.1"/>
    </source>
</evidence>
<evidence type="ECO:0000256" key="3">
    <source>
        <dbReference type="ARBA" id="ARBA00022692"/>
    </source>
</evidence>
<dbReference type="PROSITE" id="PS50262">
    <property type="entry name" value="G_PROTEIN_RECEP_F1_2"/>
    <property type="match status" value="1"/>
</dbReference>
<dbReference type="GO" id="GO:0005886">
    <property type="term" value="C:plasma membrane"/>
    <property type="evidence" value="ECO:0007669"/>
    <property type="project" value="UniProtKB-SubCell"/>
</dbReference>
<evidence type="ECO:0000256" key="8">
    <source>
        <dbReference type="ARBA" id="ARBA00023224"/>
    </source>
</evidence>
<evidence type="ECO:0000256" key="7">
    <source>
        <dbReference type="ARBA" id="ARBA00023170"/>
    </source>
</evidence>
<feature type="transmembrane region" description="Helical" evidence="11">
    <location>
        <begin position="277"/>
        <end position="302"/>
    </location>
</feature>
<dbReference type="FunFam" id="1.20.1070.10:FF:000193">
    <property type="entry name" value="Mas-related G-protein coupled receptor member E"/>
    <property type="match status" value="1"/>
</dbReference>
<dbReference type="Gene3D" id="1.20.1070.10">
    <property type="entry name" value="Rhodopsin 7-helix transmembrane proteins"/>
    <property type="match status" value="1"/>
</dbReference>
<evidence type="ECO:0000256" key="9">
    <source>
        <dbReference type="ARBA" id="ARBA00061394"/>
    </source>
</evidence>
<keyword evidence="7 10" id="KW-0675">Receptor</keyword>
<dbReference type="PRINTS" id="PR02108">
    <property type="entry name" value="MRGPCRFAMILY"/>
</dbReference>
<comment type="caution">
    <text evidence="13">The sequence shown here is derived from an EMBL/GenBank/DDBJ whole genome shotgun (WGS) entry which is preliminary data.</text>
</comment>
<organism evidence="13 14">
    <name type="scientific">Pleurodeles waltl</name>
    <name type="common">Iberian ribbed newt</name>
    <dbReference type="NCBI Taxonomy" id="8319"/>
    <lineage>
        <taxon>Eukaryota</taxon>
        <taxon>Metazoa</taxon>
        <taxon>Chordata</taxon>
        <taxon>Craniata</taxon>
        <taxon>Vertebrata</taxon>
        <taxon>Euteleostomi</taxon>
        <taxon>Amphibia</taxon>
        <taxon>Batrachia</taxon>
        <taxon>Caudata</taxon>
        <taxon>Salamandroidea</taxon>
        <taxon>Salamandridae</taxon>
        <taxon>Pleurodelinae</taxon>
        <taxon>Pleurodeles</taxon>
    </lineage>
</organism>
<dbReference type="SUPFAM" id="SSF81321">
    <property type="entry name" value="Family A G protein-coupled receptor-like"/>
    <property type="match status" value="1"/>
</dbReference>
<evidence type="ECO:0000256" key="10">
    <source>
        <dbReference type="RuleBase" id="RU000688"/>
    </source>
</evidence>
<feature type="transmembrane region" description="Helical" evidence="11">
    <location>
        <begin position="238"/>
        <end position="257"/>
    </location>
</feature>
<evidence type="ECO:0000256" key="1">
    <source>
        <dbReference type="ARBA" id="ARBA00004651"/>
    </source>
</evidence>
<reference evidence="13" key="1">
    <citation type="journal article" date="2022" name="bioRxiv">
        <title>Sequencing and chromosome-scale assembly of the giantPleurodeles waltlgenome.</title>
        <authorList>
            <person name="Brown T."/>
            <person name="Elewa A."/>
            <person name="Iarovenko S."/>
            <person name="Subramanian E."/>
            <person name="Araus A.J."/>
            <person name="Petzold A."/>
            <person name="Susuki M."/>
            <person name="Suzuki K.-i.T."/>
            <person name="Hayashi T."/>
            <person name="Toyoda A."/>
            <person name="Oliveira C."/>
            <person name="Osipova E."/>
            <person name="Leigh N.D."/>
            <person name="Simon A."/>
            <person name="Yun M.H."/>
        </authorList>
    </citation>
    <scope>NUCLEOTIDE SEQUENCE</scope>
    <source>
        <strain evidence="13">20211129_DDA</strain>
        <tissue evidence="13">Liver</tissue>
    </source>
</reference>
<evidence type="ECO:0000256" key="5">
    <source>
        <dbReference type="ARBA" id="ARBA00023040"/>
    </source>
</evidence>
<dbReference type="PRINTS" id="PR00237">
    <property type="entry name" value="GPCRRHODOPSN"/>
</dbReference>
<comment type="similarity">
    <text evidence="9">Belongs to the G-protein coupled receptor 1 family. Mas subfamily.</text>
</comment>
<evidence type="ECO:0000259" key="12">
    <source>
        <dbReference type="PROSITE" id="PS50262"/>
    </source>
</evidence>
<feature type="transmembrane region" description="Helical" evidence="11">
    <location>
        <begin position="45"/>
        <end position="69"/>
    </location>
</feature>
<keyword evidence="5 10" id="KW-0297">G-protein coupled receptor</keyword>
<dbReference type="PROSITE" id="PS00237">
    <property type="entry name" value="G_PROTEIN_RECEP_F1_1"/>
    <property type="match status" value="1"/>
</dbReference>
<evidence type="ECO:0000313" key="14">
    <source>
        <dbReference type="Proteomes" id="UP001066276"/>
    </source>
</evidence>